<dbReference type="InterPro" id="IPR013201">
    <property type="entry name" value="Prot_inhib_I29"/>
</dbReference>
<evidence type="ECO:0000256" key="6">
    <source>
        <dbReference type="SAM" id="SignalP"/>
    </source>
</evidence>
<evidence type="ECO:0000259" key="7">
    <source>
        <dbReference type="SMART" id="SM00645"/>
    </source>
</evidence>
<keyword evidence="4" id="KW-0865">Zymogen</keyword>
<dbReference type="CDD" id="cd02248">
    <property type="entry name" value="Peptidase_C1A"/>
    <property type="match status" value="1"/>
</dbReference>
<accession>A0A7S2EYV9</accession>
<feature type="signal peptide" evidence="6">
    <location>
        <begin position="1"/>
        <end position="16"/>
    </location>
</feature>
<dbReference type="InterPro" id="IPR013128">
    <property type="entry name" value="Peptidase_C1A"/>
</dbReference>
<evidence type="ECO:0000256" key="3">
    <source>
        <dbReference type="ARBA" id="ARBA00022807"/>
    </source>
</evidence>
<dbReference type="PROSITE" id="PS00139">
    <property type="entry name" value="THIOL_PROTEASE_CYS"/>
    <property type="match status" value="1"/>
</dbReference>
<dbReference type="Pfam" id="PF08246">
    <property type="entry name" value="Inhibitor_I29"/>
    <property type="match status" value="1"/>
</dbReference>
<dbReference type="AlphaFoldDB" id="A0A7S2EYV9"/>
<evidence type="ECO:0008006" key="10">
    <source>
        <dbReference type="Google" id="ProtNLM"/>
    </source>
</evidence>
<dbReference type="InterPro" id="IPR039417">
    <property type="entry name" value="Peptidase_C1A_papain-like"/>
</dbReference>
<dbReference type="GO" id="GO:0006508">
    <property type="term" value="P:proteolysis"/>
    <property type="evidence" value="ECO:0007669"/>
    <property type="project" value="UniProtKB-KW"/>
</dbReference>
<evidence type="ECO:0000259" key="8">
    <source>
        <dbReference type="SMART" id="SM00848"/>
    </source>
</evidence>
<evidence type="ECO:0000256" key="1">
    <source>
        <dbReference type="ARBA" id="ARBA00008455"/>
    </source>
</evidence>
<dbReference type="SMART" id="SM00848">
    <property type="entry name" value="Inhibitor_I29"/>
    <property type="match status" value="1"/>
</dbReference>
<name>A0A7S2EYV9_9EUKA</name>
<dbReference type="EMBL" id="HBGP01000400">
    <property type="protein sequence ID" value="CAD9362958.1"/>
    <property type="molecule type" value="Transcribed_RNA"/>
</dbReference>
<sequence length="329" mass="35996">MKLLIALALLVVAAYALPSEDVLQENFLKFTRQYNKVYSHEDFLKRYTIYKDNAKFVEDHNAKGLSFKVALNQFADLTAEEFAGIYNGLIRKEYTLPNVTNEVQILPGVPTSYDWRTQGYVTGVKDQGQCGSCWSFSATGSTEGSHFKNTGTLVSLSEQNLVDCSSSYGNMGCNGGLMDFAFKYIINNGGIDTEASYPYTAMDGTCHYSKSNCGSTLQSYQDIPQGDEVSLLNDCASTGPISVAIDASHSSFQFYSSGVYYEAQCSATRLDHGVLVVGWGVSGSQDYWIVKNSWGATWGLNGYIWMSRNRNNNCGIATASSFPLGAGNC</sequence>
<dbReference type="PROSITE" id="PS00639">
    <property type="entry name" value="THIOL_PROTEASE_HIS"/>
    <property type="match status" value="1"/>
</dbReference>
<dbReference type="SMART" id="SM00645">
    <property type="entry name" value="Pept_C1"/>
    <property type="match status" value="1"/>
</dbReference>
<keyword evidence="3" id="KW-0378">Hydrolase</keyword>
<dbReference type="InterPro" id="IPR000169">
    <property type="entry name" value="Pept_cys_AS"/>
</dbReference>
<dbReference type="Gene3D" id="3.90.70.10">
    <property type="entry name" value="Cysteine proteinases"/>
    <property type="match status" value="1"/>
</dbReference>
<gene>
    <name evidence="9" type="ORF">SRAM0439_LOCUS187</name>
</gene>
<dbReference type="Pfam" id="PF00112">
    <property type="entry name" value="Peptidase_C1"/>
    <property type="match status" value="1"/>
</dbReference>
<dbReference type="SUPFAM" id="SSF54001">
    <property type="entry name" value="Cysteine proteinases"/>
    <property type="match status" value="1"/>
</dbReference>
<dbReference type="PANTHER" id="PTHR12411">
    <property type="entry name" value="CYSTEINE PROTEASE FAMILY C1-RELATED"/>
    <property type="match status" value="1"/>
</dbReference>
<dbReference type="InterPro" id="IPR025660">
    <property type="entry name" value="Pept_his_AS"/>
</dbReference>
<dbReference type="FunFam" id="3.90.70.10:FF:000039">
    <property type="entry name" value="Cysteine proteinase 2, putative"/>
    <property type="match status" value="1"/>
</dbReference>
<keyword evidence="5" id="KW-1015">Disulfide bond</keyword>
<dbReference type="PROSITE" id="PS00640">
    <property type="entry name" value="THIOL_PROTEASE_ASN"/>
    <property type="match status" value="1"/>
</dbReference>
<keyword evidence="2" id="KW-0645">Protease</keyword>
<evidence type="ECO:0000256" key="4">
    <source>
        <dbReference type="ARBA" id="ARBA00023145"/>
    </source>
</evidence>
<dbReference type="InterPro" id="IPR000668">
    <property type="entry name" value="Peptidase_C1A_C"/>
</dbReference>
<keyword evidence="3" id="KW-0788">Thiol protease</keyword>
<dbReference type="InterPro" id="IPR025661">
    <property type="entry name" value="Pept_asp_AS"/>
</dbReference>
<evidence type="ECO:0000313" key="9">
    <source>
        <dbReference type="EMBL" id="CAD9362958.1"/>
    </source>
</evidence>
<reference evidence="9" key="1">
    <citation type="submission" date="2021-01" db="EMBL/GenBank/DDBJ databases">
        <authorList>
            <person name="Corre E."/>
            <person name="Pelletier E."/>
            <person name="Niang G."/>
            <person name="Scheremetjew M."/>
            <person name="Finn R."/>
            <person name="Kale V."/>
            <person name="Holt S."/>
            <person name="Cochrane G."/>
            <person name="Meng A."/>
            <person name="Brown T."/>
            <person name="Cohen L."/>
        </authorList>
    </citation>
    <scope>NUCLEOTIDE SEQUENCE</scope>
    <source>
        <strain evidence="9">Chinc5</strain>
    </source>
</reference>
<keyword evidence="6" id="KW-0732">Signal</keyword>
<feature type="chain" id="PRO_5030993529" description="Cathepsin L" evidence="6">
    <location>
        <begin position="17"/>
        <end position="329"/>
    </location>
</feature>
<organism evidence="9">
    <name type="scientific">Stereomyxa ramosa</name>
    <dbReference type="NCBI Taxonomy" id="1078864"/>
    <lineage>
        <taxon>Eukaryota</taxon>
        <taxon>Amoebozoa</taxon>
        <taxon>Amoebozoa incertae sedis</taxon>
        <taxon>Stereomyxa</taxon>
    </lineage>
</organism>
<protein>
    <recommendedName>
        <fullName evidence="10">Cathepsin L</fullName>
    </recommendedName>
</protein>
<dbReference type="PRINTS" id="PR00705">
    <property type="entry name" value="PAPAIN"/>
</dbReference>
<feature type="domain" description="Peptidase C1A papain C-terminal" evidence="7">
    <location>
        <begin position="109"/>
        <end position="324"/>
    </location>
</feature>
<comment type="similarity">
    <text evidence="1">Belongs to the peptidase C1 family.</text>
</comment>
<evidence type="ECO:0000256" key="2">
    <source>
        <dbReference type="ARBA" id="ARBA00022670"/>
    </source>
</evidence>
<dbReference type="InterPro" id="IPR038765">
    <property type="entry name" value="Papain-like_cys_pep_sf"/>
</dbReference>
<evidence type="ECO:0000256" key="5">
    <source>
        <dbReference type="ARBA" id="ARBA00023157"/>
    </source>
</evidence>
<dbReference type="GO" id="GO:0008234">
    <property type="term" value="F:cysteine-type peptidase activity"/>
    <property type="evidence" value="ECO:0007669"/>
    <property type="project" value="UniProtKB-KW"/>
</dbReference>
<feature type="domain" description="Cathepsin propeptide inhibitor" evidence="8">
    <location>
        <begin position="27"/>
        <end position="82"/>
    </location>
</feature>
<proteinExistence type="inferred from homology"/>